<dbReference type="Gene3D" id="2.40.50.140">
    <property type="entry name" value="Nucleic acid-binding proteins"/>
    <property type="match status" value="1"/>
</dbReference>
<dbReference type="CDD" id="cd07971">
    <property type="entry name" value="OBF_DNA_ligase_LigD"/>
    <property type="match status" value="1"/>
</dbReference>
<dbReference type="PROSITE" id="PS50160">
    <property type="entry name" value="DNA_LIGASE_A3"/>
    <property type="match status" value="1"/>
</dbReference>
<evidence type="ECO:0000259" key="5">
    <source>
        <dbReference type="PROSITE" id="PS50160"/>
    </source>
</evidence>
<feature type="domain" description="ATP-dependent DNA ligase family profile" evidence="5">
    <location>
        <begin position="104"/>
        <end position="194"/>
    </location>
</feature>
<dbReference type="GO" id="GO:0003910">
    <property type="term" value="F:DNA ligase (ATP) activity"/>
    <property type="evidence" value="ECO:0007669"/>
    <property type="project" value="UniProtKB-EC"/>
</dbReference>
<dbReference type="Gene3D" id="3.30.470.30">
    <property type="entry name" value="DNA ligase/mRNA capping enzyme"/>
    <property type="match status" value="1"/>
</dbReference>
<dbReference type="Gene3D" id="3.30.1490.70">
    <property type="match status" value="1"/>
</dbReference>
<evidence type="ECO:0000313" key="6">
    <source>
        <dbReference type="EMBL" id="QHA00179.1"/>
    </source>
</evidence>
<evidence type="ECO:0000256" key="2">
    <source>
        <dbReference type="ARBA" id="ARBA00012727"/>
    </source>
</evidence>
<dbReference type="InterPro" id="IPR012310">
    <property type="entry name" value="DNA_ligase_ATP-dep_cent"/>
</dbReference>
<dbReference type="EC" id="6.5.1.1" evidence="2"/>
<reference evidence="6 7" key="1">
    <citation type="submission" date="2019-12" db="EMBL/GenBank/DDBJ databases">
        <title>Sequence classification of anaerobic respiratory reductive dehalogenases: First we see many, then we see few.</title>
        <authorList>
            <person name="Molenda O."/>
            <person name="Puentes Jacome L.A."/>
            <person name="Cao X."/>
            <person name="Nesbo C.L."/>
            <person name="Tang S."/>
            <person name="Morson N."/>
            <person name="Patron J."/>
            <person name="Lomheim L."/>
            <person name="Wishart D.S."/>
            <person name="Edwards E.A."/>
        </authorList>
    </citation>
    <scope>NUCLEOTIDE SEQUENCE [LARGE SCALE GENOMIC DNA]</scope>
    <source>
        <strain evidence="6 7">12DCA</strain>
    </source>
</reference>
<dbReference type="PANTHER" id="PTHR45674:SF4">
    <property type="entry name" value="DNA LIGASE 1"/>
    <property type="match status" value="1"/>
</dbReference>
<dbReference type="EMBL" id="CP046996">
    <property type="protein sequence ID" value="QHA00179.1"/>
    <property type="molecule type" value="Genomic_DNA"/>
</dbReference>
<dbReference type="CDD" id="cd07906">
    <property type="entry name" value="Adenylation_DNA_ligase_LigD_LigC"/>
    <property type="match status" value="1"/>
</dbReference>
<organism evidence="6 7">
    <name type="scientific">Dehalobacter restrictus</name>
    <dbReference type="NCBI Taxonomy" id="55583"/>
    <lineage>
        <taxon>Bacteria</taxon>
        <taxon>Bacillati</taxon>
        <taxon>Bacillota</taxon>
        <taxon>Clostridia</taxon>
        <taxon>Eubacteriales</taxon>
        <taxon>Desulfitobacteriaceae</taxon>
        <taxon>Dehalobacter</taxon>
    </lineage>
</organism>
<sequence length="313" mass="36133">MKLLEVMEPVLSSEIRAGNEWIHQIKWDGIRGTSYIEDGRVQIYTKSGRERTSFYPEIQIAPKLLNGHQAVLDGELVVFNTENRPSFHLIMNRERLRNLSNLPVYQQKYPVCYILFDLLFLNGTDLRNRPLEERQDLLRTKVSSSSDITVTDDFTDGSALFKLMKEKNYEGIVSKRKNSRYQAGKKHNDWFKTKISKKILAIVGGLSWKEQFPNSLLLGIFQGDQYLYIGNASLGLSQKDFQLLKAYASDYSQESSPFDNLKKMKDTTWLKPVLTCWVSFLEWTDSRSLRHPKILGFSKDPASEAQGKETIME</sequence>
<dbReference type="AlphaFoldDB" id="A0A857DI63"/>
<dbReference type="Pfam" id="PF01068">
    <property type="entry name" value="DNA_ligase_A_M"/>
    <property type="match status" value="1"/>
</dbReference>
<dbReference type="InterPro" id="IPR012309">
    <property type="entry name" value="DNA_ligase_ATP-dep_C"/>
</dbReference>
<dbReference type="RefSeq" id="WP_158208219.1">
    <property type="nucleotide sequence ID" value="NZ_CP046996.1"/>
</dbReference>
<dbReference type="NCBIfam" id="TIGR02779">
    <property type="entry name" value="NHEJ_ligase_lig"/>
    <property type="match status" value="1"/>
</dbReference>
<comment type="catalytic activity">
    <reaction evidence="4">
        <text>ATP + (deoxyribonucleotide)n-3'-hydroxyl + 5'-phospho-(deoxyribonucleotide)m = (deoxyribonucleotide)n+m + AMP + diphosphate.</text>
        <dbReference type="EC" id="6.5.1.1"/>
    </reaction>
</comment>
<dbReference type="GO" id="GO:0006281">
    <property type="term" value="P:DNA repair"/>
    <property type="evidence" value="ECO:0007669"/>
    <property type="project" value="InterPro"/>
</dbReference>
<proteinExistence type="inferred from homology"/>
<dbReference type="Proteomes" id="UP000430508">
    <property type="component" value="Chromosome"/>
</dbReference>
<evidence type="ECO:0000313" key="7">
    <source>
        <dbReference type="Proteomes" id="UP000430508"/>
    </source>
</evidence>
<comment type="similarity">
    <text evidence="1">Belongs to the ATP-dependent DNA ligase family.</text>
</comment>
<dbReference type="GO" id="GO:0005524">
    <property type="term" value="F:ATP binding"/>
    <property type="evidence" value="ECO:0007669"/>
    <property type="project" value="InterPro"/>
</dbReference>
<evidence type="ECO:0000256" key="4">
    <source>
        <dbReference type="ARBA" id="ARBA00034003"/>
    </source>
</evidence>
<name>A0A857DI63_9FIRM</name>
<dbReference type="PANTHER" id="PTHR45674">
    <property type="entry name" value="DNA LIGASE 1/3 FAMILY MEMBER"/>
    <property type="match status" value="1"/>
</dbReference>
<dbReference type="InterPro" id="IPR014146">
    <property type="entry name" value="LigD_ligase_dom"/>
</dbReference>
<evidence type="ECO:0000256" key="1">
    <source>
        <dbReference type="ARBA" id="ARBA00007572"/>
    </source>
</evidence>
<keyword evidence="3 6" id="KW-0436">Ligase</keyword>
<gene>
    <name evidence="6" type="ORF">GQ588_05715</name>
</gene>
<protein>
    <recommendedName>
        <fullName evidence="2">DNA ligase (ATP)</fullName>
        <ecNumber evidence="2">6.5.1.1</ecNumber>
    </recommendedName>
</protein>
<dbReference type="Pfam" id="PF04679">
    <property type="entry name" value="DNA_ligase_A_C"/>
    <property type="match status" value="1"/>
</dbReference>
<dbReference type="InterPro" id="IPR050191">
    <property type="entry name" value="ATP-dep_DNA_ligase"/>
</dbReference>
<dbReference type="SUPFAM" id="SSF56091">
    <property type="entry name" value="DNA ligase/mRNA capping enzyme, catalytic domain"/>
    <property type="match status" value="1"/>
</dbReference>
<dbReference type="SUPFAM" id="SSF50249">
    <property type="entry name" value="Nucleic acid-binding proteins"/>
    <property type="match status" value="1"/>
</dbReference>
<dbReference type="GO" id="GO:0006310">
    <property type="term" value="P:DNA recombination"/>
    <property type="evidence" value="ECO:0007669"/>
    <property type="project" value="InterPro"/>
</dbReference>
<dbReference type="InterPro" id="IPR012340">
    <property type="entry name" value="NA-bd_OB-fold"/>
</dbReference>
<evidence type="ECO:0000256" key="3">
    <source>
        <dbReference type="ARBA" id="ARBA00022598"/>
    </source>
</evidence>
<accession>A0A857DI63</accession>